<keyword evidence="2" id="KW-1185">Reference proteome</keyword>
<sequence length="430" mass="47762">MKLTPEYAQRLFETGAFVIFSGLPTGSEVGIDGECVQDSKTESSMSHNAVTELLLLCRSVHLTQKFSGWKMIPPGLHLVTWSIPSTNQQSPGLQIRHAVLRHLKGGDTYVLKYSSEAEDLVPNAVDQATGEEIPTIVSPEHLRALDTELAVYPLYRWSDWKALTDGIEDADVVRLIGTSHKVDSLCESPADEEVIHKGEVIDKTTGLPATTEKDDNQEGQVAYAIFDTKRSWRNGAVGEEVTTYSRDKSWLLCHVLKEDFAAQPARLLAQLQLAFLIFINVQNFSSLLAFKRFLILLSRSERIFYDKELLTTNGIDSQTVHDLYTRLFGILTAQLSSLPETFFSVDLAGTGMQDFWQDELQSLCRNVACIPPTGVLQAPQASHIKDAMAELKAVAWARFQWNLDTSGTEGLASDNEEEEEGEDAPVVVEL</sequence>
<name>A0ACC2XUG7_9TREE</name>
<organism evidence="1 2">
    <name type="scientific">Naganishia onofrii</name>
    <dbReference type="NCBI Taxonomy" id="1851511"/>
    <lineage>
        <taxon>Eukaryota</taxon>
        <taxon>Fungi</taxon>
        <taxon>Dikarya</taxon>
        <taxon>Basidiomycota</taxon>
        <taxon>Agaricomycotina</taxon>
        <taxon>Tremellomycetes</taxon>
        <taxon>Filobasidiales</taxon>
        <taxon>Filobasidiaceae</taxon>
        <taxon>Naganishia</taxon>
    </lineage>
</organism>
<comment type="caution">
    <text evidence="1">The sequence shown here is derived from an EMBL/GenBank/DDBJ whole genome shotgun (WGS) entry which is preliminary data.</text>
</comment>
<gene>
    <name evidence="1" type="ORF">QFC24_000922</name>
</gene>
<evidence type="ECO:0000313" key="1">
    <source>
        <dbReference type="EMBL" id="KAJ9127513.1"/>
    </source>
</evidence>
<reference evidence="1" key="1">
    <citation type="submission" date="2023-04" db="EMBL/GenBank/DDBJ databases">
        <title>Draft Genome sequencing of Naganishia species isolated from polar environments using Oxford Nanopore Technology.</title>
        <authorList>
            <person name="Leo P."/>
            <person name="Venkateswaran K."/>
        </authorList>
    </citation>
    <scope>NUCLEOTIDE SEQUENCE</scope>
    <source>
        <strain evidence="1">DBVPG 5303</strain>
    </source>
</reference>
<dbReference type="Proteomes" id="UP001234202">
    <property type="component" value="Unassembled WGS sequence"/>
</dbReference>
<accession>A0ACC2XUG7</accession>
<protein>
    <submittedName>
        <fullName evidence="1">Uncharacterized protein</fullName>
    </submittedName>
</protein>
<evidence type="ECO:0000313" key="2">
    <source>
        <dbReference type="Proteomes" id="UP001234202"/>
    </source>
</evidence>
<proteinExistence type="predicted"/>
<dbReference type="EMBL" id="JASBWV010000002">
    <property type="protein sequence ID" value="KAJ9127513.1"/>
    <property type="molecule type" value="Genomic_DNA"/>
</dbReference>